<evidence type="ECO:0000313" key="2">
    <source>
        <dbReference type="EMBL" id="KAF7413115.1"/>
    </source>
</evidence>
<name>A0A834NK47_VESPE</name>
<dbReference type="EMBL" id="JACSDY010000012">
    <property type="protein sequence ID" value="KAF7413115.1"/>
    <property type="molecule type" value="Genomic_DNA"/>
</dbReference>
<dbReference type="Proteomes" id="UP000600918">
    <property type="component" value="Unassembled WGS sequence"/>
</dbReference>
<evidence type="ECO:0000256" key="1">
    <source>
        <dbReference type="SAM" id="SignalP"/>
    </source>
</evidence>
<dbReference type="AlphaFoldDB" id="A0A834NK47"/>
<feature type="signal peptide" evidence="1">
    <location>
        <begin position="1"/>
        <end position="23"/>
    </location>
</feature>
<evidence type="ECO:0000313" key="3">
    <source>
        <dbReference type="Proteomes" id="UP000600918"/>
    </source>
</evidence>
<keyword evidence="1" id="KW-0732">Signal</keyword>
<comment type="caution">
    <text evidence="2">The sequence shown here is derived from an EMBL/GenBank/DDBJ whole genome shotgun (WGS) entry which is preliminary data.</text>
</comment>
<protein>
    <recommendedName>
        <fullName evidence="4">Orcokinin</fullName>
    </recommendedName>
</protein>
<feature type="chain" id="PRO_5032766011" description="Orcokinin" evidence="1">
    <location>
        <begin position="24"/>
        <end position="366"/>
    </location>
</feature>
<evidence type="ECO:0008006" key="4">
    <source>
        <dbReference type="Google" id="ProtNLM"/>
    </source>
</evidence>
<accession>A0A834NK47</accession>
<gene>
    <name evidence="2" type="ORF">H0235_012966</name>
</gene>
<keyword evidence="3" id="KW-1185">Reference proteome</keyword>
<proteinExistence type="predicted"/>
<reference evidence="2" key="1">
    <citation type="journal article" date="2020" name="G3 (Bethesda)">
        <title>High-Quality Assemblies for Three Invasive Social Wasps from the &lt;i&gt;Vespula&lt;/i&gt; Genus.</title>
        <authorList>
            <person name="Harrop T.W.R."/>
            <person name="Guhlin J."/>
            <person name="McLaughlin G.M."/>
            <person name="Permina E."/>
            <person name="Stockwell P."/>
            <person name="Gilligan J."/>
            <person name="Le Lec M.F."/>
            <person name="Gruber M.A.M."/>
            <person name="Quinn O."/>
            <person name="Lovegrove M."/>
            <person name="Duncan E.J."/>
            <person name="Remnant E.J."/>
            <person name="Van Eeckhoven J."/>
            <person name="Graham B."/>
            <person name="Knapp R.A."/>
            <person name="Langford K.W."/>
            <person name="Kronenberg Z."/>
            <person name="Press M.O."/>
            <person name="Eacker S.M."/>
            <person name="Wilson-Rankin E.E."/>
            <person name="Purcell J."/>
            <person name="Lester P.J."/>
            <person name="Dearden P.K."/>
        </authorList>
    </citation>
    <scope>NUCLEOTIDE SEQUENCE</scope>
    <source>
        <strain evidence="2">Volc-1</strain>
    </source>
</reference>
<sequence length="366" mass="41583">MKTYVISSLIANVLIVIFTELSALQNDANQAQRENYHPIATDFLVRYLDDHKPAQKITETNEQSIVKRNLDQIGGGNLVRNIASNDFNEYNDERSLRNLDQIGGGNLVRDLSGYKIGAKRNLDQIGGGNLVRSLYESSRKQKMRKNRMNGPNSIRLSNLENLFKSRNEADDRTMRNLDQIGGGNLVRSSNTFGAGLLRNLDQIGGGNLVRNLDQIGGGNLVRNLDQIGGGNLVRNLDQIGGGNLVRDVDRVTDEHNQDNVGGSHLLRSTRHNADFYPGLVYEKQRYFPLRRPSILNSRIADHEEIYPLVFDRLGKRNIDEIDANVFDNFYKRNFDEIDRVGWSGFVKRLSDYLIKQQQQRQQQEQP</sequence>
<organism evidence="2 3">
    <name type="scientific">Vespula pensylvanica</name>
    <name type="common">Western yellow jacket</name>
    <name type="synonym">Wasp</name>
    <dbReference type="NCBI Taxonomy" id="30213"/>
    <lineage>
        <taxon>Eukaryota</taxon>
        <taxon>Metazoa</taxon>
        <taxon>Ecdysozoa</taxon>
        <taxon>Arthropoda</taxon>
        <taxon>Hexapoda</taxon>
        <taxon>Insecta</taxon>
        <taxon>Pterygota</taxon>
        <taxon>Neoptera</taxon>
        <taxon>Endopterygota</taxon>
        <taxon>Hymenoptera</taxon>
        <taxon>Apocrita</taxon>
        <taxon>Aculeata</taxon>
        <taxon>Vespoidea</taxon>
        <taxon>Vespidae</taxon>
        <taxon>Vespinae</taxon>
        <taxon>Vespula</taxon>
    </lineage>
</organism>